<sequence length="342" mass="39052">MVRFPSLGSFHPDLGTAFGRYYRKTTILGVISLIRLGYACISVKLKNNPNKKTTVAQINKLEPQARLKKLRQVLQTNFFNLMDLLAYNVDNRIFLYRLPSEFVPLATHPVAAEWDWAKEFAWDFQKTGEFIRNNGIRMTAHPGHFSILNSEKPSVVEATIADFSYHAKVFDLLGLDDNSVLVTHVGGVFEDKASSLDRFAANFERLPEHVKRRLVVENDDTSFTMLDVLGLCERIGVPMVFDMHHHQCHSDGEDWKEYLPRIIQTWGKRTPKMHMSSPKSAKEFRAHADNIDPDEFIAFVSALADYHVDIVLECKNKDDALLSLRHHLKKRGLEVEAFASAP</sequence>
<evidence type="ECO:0000256" key="2">
    <source>
        <dbReference type="ARBA" id="ARBA00022759"/>
    </source>
</evidence>
<organism evidence="7 8">
    <name type="scientific">Brevibacillus parabrevis</name>
    <dbReference type="NCBI Taxonomy" id="54914"/>
    <lineage>
        <taxon>Bacteria</taxon>
        <taxon>Bacillati</taxon>
        <taxon>Bacillota</taxon>
        <taxon>Bacilli</taxon>
        <taxon>Bacillales</taxon>
        <taxon>Paenibacillaceae</taxon>
        <taxon>Brevibacillus</taxon>
    </lineage>
</organism>
<dbReference type="AlphaFoldDB" id="A0A4Y3PJJ3"/>
<evidence type="ECO:0000313" key="7">
    <source>
        <dbReference type="EMBL" id="GEB31418.1"/>
    </source>
</evidence>
<dbReference type="EMBL" id="BJMH01000004">
    <property type="protein sequence ID" value="GEB31418.1"/>
    <property type="molecule type" value="Genomic_DNA"/>
</dbReference>
<dbReference type="GO" id="GO:0016787">
    <property type="term" value="F:hydrolase activity"/>
    <property type="evidence" value="ECO:0007669"/>
    <property type="project" value="UniProtKB-KW"/>
</dbReference>
<keyword evidence="8" id="KW-1185">Reference proteome</keyword>
<keyword evidence="5" id="KW-0378">Hydrolase</keyword>
<evidence type="ECO:0000256" key="4">
    <source>
        <dbReference type="ARBA" id="ARBA00022769"/>
    </source>
</evidence>
<keyword evidence="6" id="KW-0234">DNA repair</keyword>
<gene>
    <name evidence="7" type="primary">uvsE</name>
    <name evidence="7" type="ORF">BPA01_09980</name>
</gene>
<dbReference type="Pfam" id="PF03851">
    <property type="entry name" value="UvdE"/>
    <property type="match status" value="1"/>
</dbReference>
<dbReference type="Proteomes" id="UP000316882">
    <property type="component" value="Unassembled WGS sequence"/>
</dbReference>
<keyword evidence="4" id="KW-0228">DNA excision</keyword>
<dbReference type="InterPro" id="IPR036237">
    <property type="entry name" value="Xyl_isomerase-like_sf"/>
</dbReference>
<proteinExistence type="predicted"/>
<dbReference type="NCBIfam" id="TIGR00629">
    <property type="entry name" value="uvde"/>
    <property type="match status" value="1"/>
</dbReference>
<dbReference type="PANTHER" id="PTHR31290:SF5">
    <property type="entry name" value="UV-DAMAGE ENDONUCLEASE"/>
    <property type="match status" value="1"/>
</dbReference>
<evidence type="ECO:0000256" key="3">
    <source>
        <dbReference type="ARBA" id="ARBA00022763"/>
    </source>
</evidence>
<dbReference type="SUPFAM" id="SSF51658">
    <property type="entry name" value="Xylose isomerase-like"/>
    <property type="match status" value="1"/>
</dbReference>
<evidence type="ECO:0000256" key="6">
    <source>
        <dbReference type="ARBA" id="ARBA00023204"/>
    </source>
</evidence>
<dbReference type="GO" id="GO:0004519">
    <property type="term" value="F:endonuclease activity"/>
    <property type="evidence" value="ECO:0007669"/>
    <property type="project" value="UniProtKB-KW"/>
</dbReference>
<evidence type="ECO:0000313" key="8">
    <source>
        <dbReference type="Proteomes" id="UP000316882"/>
    </source>
</evidence>
<evidence type="ECO:0000256" key="5">
    <source>
        <dbReference type="ARBA" id="ARBA00022801"/>
    </source>
</evidence>
<accession>A0A4Y3PJJ3</accession>
<protein>
    <submittedName>
        <fullName evidence="7">UV DNA damage endonuclease</fullName>
    </submittedName>
</protein>
<keyword evidence="2 7" id="KW-0255">Endonuclease</keyword>
<keyword evidence="1" id="KW-0540">Nuclease</keyword>
<dbReference type="Gene3D" id="3.20.20.150">
    <property type="entry name" value="Divalent-metal-dependent TIM barrel enzymes"/>
    <property type="match status" value="1"/>
</dbReference>
<keyword evidence="3" id="KW-0227">DNA damage</keyword>
<comment type="caution">
    <text evidence="7">The sequence shown here is derived from an EMBL/GenBank/DDBJ whole genome shotgun (WGS) entry which is preliminary data.</text>
</comment>
<dbReference type="GO" id="GO:0009411">
    <property type="term" value="P:response to UV"/>
    <property type="evidence" value="ECO:0007669"/>
    <property type="project" value="InterPro"/>
</dbReference>
<dbReference type="InterPro" id="IPR004601">
    <property type="entry name" value="UvdE"/>
</dbReference>
<reference evidence="7 8" key="1">
    <citation type="submission" date="2019-06" db="EMBL/GenBank/DDBJ databases">
        <title>Whole genome shotgun sequence of Brevibacillus parabrevis NBRC 12334.</title>
        <authorList>
            <person name="Hosoyama A."/>
            <person name="Uohara A."/>
            <person name="Ohji S."/>
            <person name="Ichikawa N."/>
        </authorList>
    </citation>
    <scope>NUCLEOTIDE SEQUENCE [LARGE SCALE GENOMIC DNA]</scope>
    <source>
        <strain evidence="7 8">NBRC 12334</strain>
    </source>
</reference>
<dbReference type="GO" id="GO:0006289">
    <property type="term" value="P:nucleotide-excision repair"/>
    <property type="evidence" value="ECO:0007669"/>
    <property type="project" value="InterPro"/>
</dbReference>
<evidence type="ECO:0000256" key="1">
    <source>
        <dbReference type="ARBA" id="ARBA00022722"/>
    </source>
</evidence>
<dbReference type="PANTHER" id="PTHR31290">
    <property type="entry name" value="UV-DAMAGE ENDONUCLEASE"/>
    <property type="match status" value="1"/>
</dbReference>
<name>A0A4Y3PJJ3_BREPA</name>
<dbReference type="STRING" id="54914.AV540_09415"/>